<name>A0A4U8QC25_9FIRM</name>
<dbReference type="Proteomes" id="UP000306509">
    <property type="component" value="Unassembled WGS sequence"/>
</dbReference>
<protein>
    <recommendedName>
        <fullName evidence="3">Trimethylamine corrinoid protein 2</fullName>
    </recommendedName>
</protein>
<dbReference type="STRING" id="180332.GCA_000797495_00543"/>
<evidence type="ECO:0000313" key="1">
    <source>
        <dbReference type="EMBL" id="TLD02074.1"/>
    </source>
</evidence>
<reference evidence="1 2" key="1">
    <citation type="journal article" date="2019" name="Anaerobe">
        <title>Detection of Robinsoniella peoriensis in multiple bone samples of a trauma patient.</title>
        <authorList>
            <person name="Schrottner P."/>
            <person name="Hartwich K."/>
            <person name="Bunk B."/>
            <person name="Schober I."/>
            <person name="Helbig S."/>
            <person name="Rudolph W.W."/>
            <person name="Gunzer F."/>
        </authorList>
    </citation>
    <scope>NUCLEOTIDE SEQUENCE [LARGE SCALE GENOMIC DNA]</scope>
    <source>
        <strain evidence="1 2">DSM 106044</strain>
    </source>
</reference>
<proteinExistence type="predicted"/>
<gene>
    <name evidence="1" type="ORF">DSM106044_01111</name>
</gene>
<dbReference type="AlphaFoldDB" id="A0A4U8QC25"/>
<evidence type="ECO:0008006" key="3">
    <source>
        <dbReference type="Google" id="ProtNLM"/>
    </source>
</evidence>
<keyword evidence="2" id="KW-1185">Reference proteome</keyword>
<comment type="caution">
    <text evidence="1">The sequence shown here is derived from an EMBL/GenBank/DDBJ whole genome shotgun (WGS) entry which is preliminary data.</text>
</comment>
<dbReference type="EMBL" id="QGQD01000023">
    <property type="protein sequence ID" value="TLD02074.1"/>
    <property type="molecule type" value="Genomic_DNA"/>
</dbReference>
<dbReference type="InterPro" id="IPR038071">
    <property type="entry name" value="UROD/MetE-like_sf"/>
</dbReference>
<organism evidence="1 2">
    <name type="scientific">Robinsoniella peoriensis</name>
    <dbReference type="NCBI Taxonomy" id="180332"/>
    <lineage>
        <taxon>Bacteria</taxon>
        <taxon>Bacillati</taxon>
        <taxon>Bacillota</taxon>
        <taxon>Clostridia</taxon>
        <taxon>Lachnospirales</taxon>
        <taxon>Lachnospiraceae</taxon>
        <taxon>Robinsoniella</taxon>
    </lineage>
</organism>
<sequence length="357" mass="41268">MLYCNNWDKIIVRYKEYWALENHDRPILSIRAPKKDAQSRAECFPGSLKEQWMDTEYMIKSNNREMQNTYYGGEAFPALNPNLGPDYFAACYGTELAFGSDTSWSIPFLSNDDVEEYQGFLLQTQNEYYRKMIEMTKAAVEDGKDKYLVGITDIHPGLDGLVSMRGPQELCMDTLDNPEFIKKGAMDLLDGFKFIYDELYALTTACQNGSTNWMGIWHEGRWYPTCCDFSCMISEQMYEELVVEELEEELKFLDASIYHLDGPDALKHLDRLLKIDHLKGIQWVYGAGQPTASHWIEVLKKIQDAGKMIQIEVRAEELEVMLENLRPEGVMYTINAKSQEDAEDLLRIASVYKKKVF</sequence>
<dbReference type="Gene3D" id="3.20.20.210">
    <property type="match status" value="1"/>
</dbReference>
<evidence type="ECO:0000313" key="2">
    <source>
        <dbReference type="Proteomes" id="UP000306509"/>
    </source>
</evidence>
<accession>A0A4U8QC25</accession>
<dbReference type="RefSeq" id="WP_138001976.1">
    <property type="nucleotide sequence ID" value="NZ_QGQD01000023.1"/>
</dbReference>